<dbReference type="RefSeq" id="WP_184267303.1">
    <property type="nucleotide sequence ID" value="NZ_JACHKY010000001.1"/>
</dbReference>
<keyword evidence="2" id="KW-0732">Signal</keyword>
<keyword evidence="3" id="KW-0449">Lipoprotein</keyword>
<evidence type="ECO:0000313" key="3">
    <source>
        <dbReference type="EMBL" id="MBB4797091.1"/>
    </source>
</evidence>
<evidence type="ECO:0000256" key="2">
    <source>
        <dbReference type="SAM" id="SignalP"/>
    </source>
</evidence>
<evidence type="ECO:0000313" key="4">
    <source>
        <dbReference type="Proteomes" id="UP000539957"/>
    </source>
</evidence>
<sequence length="146" mass="14857">MRPALAASLLALTAALLAGCGQPQPAPAEAPPAGVDTPLTQEPIDAVPLKAAPIAPPRPKTEAKAEPKPEAEPAAPAVPPVGEPGSCLSEIGEARSKRLVERCIAVSPATRPPCNSANPCDLIQGEIDRSCAMYGPDETKPKECAA</sequence>
<dbReference type="PROSITE" id="PS51257">
    <property type="entry name" value="PROKAR_LIPOPROTEIN"/>
    <property type="match status" value="1"/>
</dbReference>
<organism evidence="3 4">
    <name type="scientific">Brevundimonas bullata</name>
    <dbReference type="NCBI Taxonomy" id="13160"/>
    <lineage>
        <taxon>Bacteria</taxon>
        <taxon>Pseudomonadati</taxon>
        <taxon>Pseudomonadota</taxon>
        <taxon>Alphaproteobacteria</taxon>
        <taxon>Caulobacterales</taxon>
        <taxon>Caulobacteraceae</taxon>
        <taxon>Brevundimonas</taxon>
    </lineage>
</organism>
<feature type="chain" id="PRO_5030747962" evidence="2">
    <location>
        <begin position="19"/>
        <end position="146"/>
    </location>
</feature>
<feature type="compositionally biased region" description="Basic and acidic residues" evidence="1">
    <location>
        <begin position="59"/>
        <end position="71"/>
    </location>
</feature>
<dbReference type="AlphaFoldDB" id="A0A7W7IMH9"/>
<dbReference type="Proteomes" id="UP000539957">
    <property type="component" value="Unassembled WGS sequence"/>
</dbReference>
<evidence type="ECO:0000256" key="1">
    <source>
        <dbReference type="SAM" id="MobiDB-lite"/>
    </source>
</evidence>
<dbReference type="EMBL" id="JACHKY010000001">
    <property type="protein sequence ID" value="MBB4797091.1"/>
    <property type="molecule type" value="Genomic_DNA"/>
</dbReference>
<gene>
    <name evidence="3" type="ORF">HNP32_000805</name>
</gene>
<keyword evidence="4" id="KW-1185">Reference proteome</keyword>
<accession>A0A7W7IMH9</accession>
<feature type="region of interest" description="Disordered" evidence="1">
    <location>
        <begin position="20"/>
        <end position="88"/>
    </location>
</feature>
<protein>
    <submittedName>
        <fullName evidence="3">Putative small lipoprotein YifL</fullName>
    </submittedName>
</protein>
<comment type="caution">
    <text evidence="3">The sequence shown here is derived from an EMBL/GenBank/DDBJ whole genome shotgun (WGS) entry which is preliminary data.</text>
</comment>
<proteinExistence type="predicted"/>
<reference evidence="3 4" key="1">
    <citation type="submission" date="2020-08" db="EMBL/GenBank/DDBJ databases">
        <title>Functional genomics of gut bacteria from endangered species of beetles.</title>
        <authorList>
            <person name="Carlos-Shanley C."/>
        </authorList>
    </citation>
    <scope>NUCLEOTIDE SEQUENCE [LARGE SCALE GENOMIC DNA]</scope>
    <source>
        <strain evidence="3 4">S00123</strain>
    </source>
</reference>
<name>A0A7W7IMH9_9CAUL</name>
<feature type="signal peptide" evidence="2">
    <location>
        <begin position="1"/>
        <end position="18"/>
    </location>
</feature>